<dbReference type="Proteomes" id="UP000722791">
    <property type="component" value="Unassembled WGS sequence"/>
</dbReference>
<organism evidence="1 2">
    <name type="scientific">Volvox reticuliferus</name>
    <dbReference type="NCBI Taxonomy" id="1737510"/>
    <lineage>
        <taxon>Eukaryota</taxon>
        <taxon>Viridiplantae</taxon>
        <taxon>Chlorophyta</taxon>
        <taxon>core chlorophytes</taxon>
        <taxon>Chlorophyceae</taxon>
        <taxon>CS clade</taxon>
        <taxon>Chlamydomonadales</taxon>
        <taxon>Volvocaceae</taxon>
        <taxon>Volvox</taxon>
    </lineage>
</organism>
<dbReference type="AlphaFoldDB" id="A0A8J4GBM2"/>
<evidence type="ECO:0000313" key="1">
    <source>
        <dbReference type="EMBL" id="GIM03709.1"/>
    </source>
</evidence>
<accession>A0A8J4GBM2</accession>
<gene>
    <name evidence="1" type="ORF">Vretimale_8372</name>
</gene>
<reference evidence="1" key="1">
    <citation type="journal article" date="2021" name="Proc. Natl. Acad. Sci. U.S.A.">
        <title>Three genomes in the algal genus Volvox reveal the fate of a haploid sex-determining region after a transition to homothallism.</title>
        <authorList>
            <person name="Yamamoto K."/>
            <person name="Hamaji T."/>
            <person name="Kawai-Toyooka H."/>
            <person name="Matsuzaki R."/>
            <person name="Takahashi F."/>
            <person name="Nishimura Y."/>
            <person name="Kawachi M."/>
            <person name="Noguchi H."/>
            <person name="Minakuchi Y."/>
            <person name="Umen J.G."/>
            <person name="Toyoda A."/>
            <person name="Nozaki H."/>
        </authorList>
    </citation>
    <scope>NUCLEOTIDE SEQUENCE</scope>
    <source>
        <strain evidence="1">NIES-3785</strain>
    </source>
</reference>
<evidence type="ECO:0000313" key="2">
    <source>
        <dbReference type="Proteomes" id="UP000722791"/>
    </source>
</evidence>
<dbReference type="EMBL" id="BNCQ01000014">
    <property type="protein sequence ID" value="GIM03709.1"/>
    <property type="molecule type" value="Genomic_DNA"/>
</dbReference>
<proteinExistence type="predicted"/>
<feature type="non-terminal residue" evidence="1">
    <location>
        <position position="1"/>
    </location>
</feature>
<protein>
    <submittedName>
        <fullName evidence="1">Uncharacterized protein</fullName>
    </submittedName>
</protein>
<name>A0A8J4GBM2_9CHLO</name>
<comment type="caution">
    <text evidence="1">The sequence shown here is derived from an EMBL/GenBank/DDBJ whole genome shotgun (WGS) entry which is preliminary data.</text>
</comment>
<sequence length="223" mass="23252">RVAAWPFAPACKELASGDRPSGCGSTAPSGWAVCDRRMRARPVPEVLACCSSCRAGLPISLTLPLPPAGDSVTLHGMLRPGPHSLATPCRSIVYPLSEFVHLRAGNSSRAVSAVLASVASAQSFACGCVREFGSASAAGPDLAGWSPGGLAGGPWLGPAATRVGGRPSYKVGSLEFPEAYVARPRRLTEAWSGSRTATPSVCWCKRLAWIRRARALKSRELVG</sequence>